<protein>
    <submittedName>
        <fullName evidence="2">Uncharacterized protein</fullName>
    </submittedName>
</protein>
<dbReference type="EnsemblMetazoa" id="CJA17218.1">
    <property type="protein sequence ID" value="CJA17218.1"/>
    <property type="gene ID" value="WBGene00136422"/>
</dbReference>
<accession>A0A8R1I524</accession>
<reference evidence="3" key="1">
    <citation type="submission" date="2010-08" db="EMBL/GenBank/DDBJ databases">
        <authorList>
            <consortium name="Caenorhabditis japonica Sequencing Consortium"/>
            <person name="Wilson R.K."/>
        </authorList>
    </citation>
    <scope>NUCLEOTIDE SEQUENCE [LARGE SCALE GENOMIC DNA]</scope>
    <source>
        <strain evidence="3">DF5081</strain>
    </source>
</reference>
<name>A0A8R1I524_CAEJA</name>
<feature type="compositionally biased region" description="Polar residues" evidence="1">
    <location>
        <begin position="1"/>
        <end position="11"/>
    </location>
</feature>
<proteinExistence type="predicted"/>
<feature type="compositionally biased region" description="Low complexity" evidence="1">
    <location>
        <begin position="182"/>
        <end position="212"/>
    </location>
</feature>
<dbReference type="AlphaFoldDB" id="A0A8R1I524"/>
<feature type="compositionally biased region" description="Polar residues" evidence="1">
    <location>
        <begin position="94"/>
        <end position="110"/>
    </location>
</feature>
<evidence type="ECO:0000256" key="1">
    <source>
        <dbReference type="SAM" id="MobiDB-lite"/>
    </source>
</evidence>
<feature type="compositionally biased region" description="Pro residues" evidence="1">
    <location>
        <begin position="267"/>
        <end position="283"/>
    </location>
</feature>
<evidence type="ECO:0000313" key="2">
    <source>
        <dbReference type="EnsemblMetazoa" id="CJA17218.1"/>
    </source>
</evidence>
<keyword evidence="3" id="KW-1185">Reference proteome</keyword>
<feature type="region of interest" description="Disordered" evidence="1">
    <location>
        <begin position="165"/>
        <end position="216"/>
    </location>
</feature>
<evidence type="ECO:0000313" key="3">
    <source>
        <dbReference type="Proteomes" id="UP000005237"/>
    </source>
</evidence>
<feature type="region of interest" description="Disordered" evidence="1">
    <location>
        <begin position="250"/>
        <end position="296"/>
    </location>
</feature>
<feature type="region of interest" description="Disordered" evidence="1">
    <location>
        <begin position="1"/>
        <end position="141"/>
    </location>
</feature>
<dbReference type="Proteomes" id="UP000005237">
    <property type="component" value="Unassembled WGS sequence"/>
</dbReference>
<organism evidence="2 3">
    <name type="scientific">Caenorhabditis japonica</name>
    <dbReference type="NCBI Taxonomy" id="281687"/>
    <lineage>
        <taxon>Eukaryota</taxon>
        <taxon>Metazoa</taxon>
        <taxon>Ecdysozoa</taxon>
        <taxon>Nematoda</taxon>
        <taxon>Chromadorea</taxon>
        <taxon>Rhabditida</taxon>
        <taxon>Rhabditina</taxon>
        <taxon>Rhabditomorpha</taxon>
        <taxon>Rhabditoidea</taxon>
        <taxon>Rhabditidae</taxon>
        <taxon>Peloderinae</taxon>
        <taxon>Caenorhabditis</taxon>
    </lineage>
</organism>
<sequence>MNRGSTVSSAEQLDRHNGMDSVKCTPPRHKLSVASCHGNPLSSSKSSVDLYVSLGAENGEEIERPRSRSNSSGPDMEGLKQRSRSPSPARRELGTSTPAEIDSPVNSTPCRDSPTLLITPDDSNEPSQSGRRFEKRYHTADGIDVLKPKVSMLTGTIRKRFSWNVSSAVGGSSRKRLESSRRSSQTSTAASMDSFGSSTSGISTASSTNNNNDPTMEAMTTKLSHISTISINDTPTQEPQATLSINLEAPPVVLESNEDHQPIEVSVPPPPELPPPSKTPSPNLPTSHKSEKNTAKELIKFIMDNQLETSDV</sequence>
<reference evidence="2" key="2">
    <citation type="submission" date="2022-06" db="UniProtKB">
        <authorList>
            <consortium name="EnsemblMetazoa"/>
        </authorList>
    </citation>
    <scope>IDENTIFICATION</scope>
    <source>
        <strain evidence="2">DF5081</strain>
    </source>
</reference>
<feature type="compositionally biased region" description="Low complexity" evidence="1">
    <location>
        <begin position="41"/>
        <end position="54"/>
    </location>
</feature>